<feature type="transmembrane region" description="Helical" evidence="1">
    <location>
        <begin position="301"/>
        <end position="321"/>
    </location>
</feature>
<proteinExistence type="predicted"/>
<gene>
    <name evidence="2" type="ORF">HNR39_004024</name>
</gene>
<dbReference type="RefSeq" id="WP_245182456.1">
    <property type="nucleotide sequence ID" value="NZ_JAAOZT010000013.1"/>
</dbReference>
<accession>A0A840S0J1</accession>
<keyword evidence="1" id="KW-0472">Membrane</keyword>
<keyword evidence="3" id="KW-1185">Reference proteome</keyword>
<keyword evidence="1" id="KW-1133">Transmembrane helix</keyword>
<dbReference type="AlphaFoldDB" id="A0A840S0J1"/>
<evidence type="ECO:0008006" key="4">
    <source>
        <dbReference type="Google" id="ProtNLM"/>
    </source>
</evidence>
<comment type="caution">
    <text evidence="2">The sequence shown here is derived from an EMBL/GenBank/DDBJ whole genome shotgun (WGS) entry which is preliminary data.</text>
</comment>
<feature type="transmembrane region" description="Helical" evidence="1">
    <location>
        <begin position="145"/>
        <end position="167"/>
    </location>
</feature>
<reference evidence="2 3" key="1">
    <citation type="submission" date="2020-08" db="EMBL/GenBank/DDBJ databases">
        <title>Genomic Encyclopedia of Type Strains, Phase IV (KMG-IV): sequencing the most valuable type-strain genomes for metagenomic binning, comparative biology and taxonomic classification.</title>
        <authorList>
            <person name="Goeker M."/>
        </authorList>
    </citation>
    <scope>NUCLEOTIDE SEQUENCE [LARGE SCALE GENOMIC DNA]</scope>
    <source>
        <strain evidence="2 3">DSM 23240</strain>
    </source>
</reference>
<sequence>MDDQSRISGLHPLEAGRDLGVGDGNASGVSWAAIFAGAVAAAALSLVLFILGTGLGLSSVSPWSYNAAPLGKATIIWLAFTQLAAAGIGGYMAGRLRIKWASVHSTEVYFRDTAHGLLTWAVATLLTAAFLTSAVSAITSGAVQVGGAAVAAVGATAGASANGANYFSDMLLRQTSSASSDGINTAAVPNEAGGNTTGALATGAGPSGSMASNSAIRPGENTALRAEMVRILANATRTGTLPADDKAYLSQQVSQTTGLPRDAANKRVDDIFARMTKAKTDAEVAAKDTADKARKVAAQSALWIFVALLLGAFFASVMATLGGKQRDRVWG</sequence>
<evidence type="ECO:0000256" key="1">
    <source>
        <dbReference type="SAM" id="Phobius"/>
    </source>
</evidence>
<feature type="transmembrane region" description="Helical" evidence="1">
    <location>
        <begin position="117"/>
        <end position="139"/>
    </location>
</feature>
<dbReference type="EMBL" id="JACHHQ010000011">
    <property type="protein sequence ID" value="MBB5202160.1"/>
    <property type="molecule type" value="Genomic_DNA"/>
</dbReference>
<evidence type="ECO:0000313" key="2">
    <source>
        <dbReference type="EMBL" id="MBB5202160.1"/>
    </source>
</evidence>
<keyword evidence="1" id="KW-0812">Transmembrane</keyword>
<protein>
    <recommendedName>
        <fullName evidence="4">Transmembrane protein</fullName>
    </recommendedName>
</protein>
<organism evidence="2 3">
    <name type="scientific">Glaciimonas immobilis</name>
    <dbReference type="NCBI Taxonomy" id="728004"/>
    <lineage>
        <taxon>Bacteria</taxon>
        <taxon>Pseudomonadati</taxon>
        <taxon>Pseudomonadota</taxon>
        <taxon>Betaproteobacteria</taxon>
        <taxon>Burkholderiales</taxon>
        <taxon>Oxalobacteraceae</taxon>
        <taxon>Glaciimonas</taxon>
    </lineage>
</organism>
<evidence type="ECO:0000313" key="3">
    <source>
        <dbReference type="Proteomes" id="UP000571084"/>
    </source>
</evidence>
<name>A0A840S0J1_9BURK</name>
<feature type="transmembrane region" description="Helical" evidence="1">
    <location>
        <begin position="75"/>
        <end position="96"/>
    </location>
</feature>
<dbReference type="Proteomes" id="UP000571084">
    <property type="component" value="Unassembled WGS sequence"/>
</dbReference>
<feature type="transmembrane region" description="Helical" evidence="1">
    <location>
        <begin position="31"/>
        <end position="55"/>
    </location>
</feature>